<evidence type="ECO:0000256" key="1">
    <source>
        <dbReference type="ARBA" id="ARBA00003041"/>
    </source>
</evidence>
<dbReference type="Proteomes" id="UP000030940">
    <property type="component" value="Chromosome"/>
</dbReference>
<evidence type="ECO:0000256" key="4">
    <source>
        <dbReference type="ARBA" id="ARBA00022448"/>
    </source>
</evidence>
<accession>A0A0A7V1P7</accession>
<keyword evidence="8" id="KW-0175">Coiled coil</keyword>
<dbReference type="NCBIfam" id="NF005198">
    <property type="entry name" value="PRK06669.1-3"/>
    <property type="match status" value="1"/>
</dbReference>
<protein>
    <recommendedName>
        <fullName evidence="3">Flagellar assembly protein FliH</fullName>
    </recommendedName>
</protein>
<evidence type="ECO:0000256" key="3">
    <source>
        <dbReference type="ARBA" id="ARBA00016507"/>
    </source>
</evidence>
<dbReference type="HOGENOM" id="CLU_077967_0_0_12"/>
<dbReference type="PANTHER" id="PTHR34982:SF1">
    <property type="entry name" value="FLAGELLAR ASSEMBLY PROTEIN FLIH"/>
    <property type="match status" value="1"/>
</dbReference>
<organism evidence="10 11">
    <name type="scientific">Borreliella chilensis</name>
    <dbReference type="NCBI Taxonomy" id="1245910"/>
    <lineage>
        <taxon>Bacteria</taxon>
        <taxon>Pseudomonadati</taxon>
        <taxon>Spirochaetota</taxon>
        <taxon>Spirochaetia</taxon>
        <taxon>Spirochaetales</taxon>
        <taxon>Borreliaceae</taxon>
        <taxon>Borreliella</taxon>
    </lineage>
</organism>
<dbReference type="KEGG" id="bchi:OY14_01430"/>
<evidence type="ECO:0000256" key="8">
    <source>
        <dbReference type="SAM" id="Coils"/>
    </source>
</evidence>
<keyword evidence="6" id="KW-0653">Protein transport</keyword>
<dbReference type="GO" id="GO:0044781">
    <property type="term" value="P:bacterial-type flagellum organization"/>
    <property type="evidence" value="ECO:0007669"/>
    <property type="project" value="UniProtKB-KW"/>
</dbReference>
<keyword evidence="10" id="KW-0969">Cilium</keyword>
<dbReference type="GO" id="GO:0005829">
    <property type="term" value="C:cytosol"/>
    <property type="evidence" value="ECO:0007669"/>
    <property type="project" value="TreeGrafter"/>
</dbReference>
<dbReference type="Pfam" id="PF02108">
    <property type="entry name" value="FliH"/>
    <property type="match status" value="1"/>
</dbReference>
<feature type="coiled-coil region" evidence="8">
    <location>
        <begin position="39"/>
        <end position="143"/>
    </location>
</feature>
<feature type="domain" description="Flagellar assembly protein FliH/Type III secretion system HrpE" evidence="9">
    <location>
        <begin position="166"/>
        <end position="295"/>
    </location>
</feature>
<dbReference type="PANTHER" id="PTHR34982">
    <property type="entry name" value="YOP PROTEINS TRANSLOCATION PROTEIN L"/>
    <property type="match status" value="1"/>
</dbReference>
<evidence type="ECO:0000313" key="11">
    <source>
        <dbReference type="Proteomes" id="UP000030940"/>
    </source>
</evidence>
<evidence type="ECO:0000256" key="7">
    <source>
        <dbReference type="ARBA" id="ARBA00023225"/>
    </source>
</evidence>
<name>A0A0A7V1P7_9SPIR</name>
<proteinExistence type="inferred from homology"/>
<keyword evidence="7" id="KW-1006">Bacterial flagellum protein export</keyword>
<dbReference type="EMBL" id="CP009910">
    <property type="protein sequence ID" value="AJA90117.1"/>
    <property type="molecule type" value="Genomic_DNA"/>
</dbReference>
<evidence type="ECO:0000256" key="6">
    <source>
        <dbReference type="ARBA" id="ARBA00022927"/>
    </source>
</evidence>
<gene>
    <name evidence="10" type="ORF">OY14_01430</name>
</gene>
<reference evidence="10 11" key="1">
    <citation type="journal article" date="2015" name="Genome Announc.">
        <title>Genome Sequence of Borrelia chilensis VA1, a South American Member of the Lyme Borreliosis Group.</title>
        <authorList>
            <person name="Huang W."/>
            <person name="Ojaimi C."/>
            <person name="Fallon J.T."/>
            <person name="Travisany D."/>
            <person name="Maass A."/>
            <person name="Ivanova L."/>
            <person name="Tomova A."/>
            <person name="Gonzalez-Acuna D."/>
            <person name="Godfrey H.P."/>
            <person name="Cabello F.C."/>
        </authorList>
    </citation>
    <scope>NUCLEOTIDE SEQUENCE [LARGE SCALE GENOMIC DNA]</scope>
    <source>
        <strain evidence="10 11">VA1</strain>
    </source>
</reference>
<keyword evidence="10" id="KW-0966">Cell projection</keyword>
<keyword evidence="5" id="KW-1005">Bacterial flagellum biogenesis</keyword>
<comment type="function">
    <text evidence="1">Needed for flagellar regrowth and assembly.</text>
</comment>
<evidence type="ECO:0000259" key="9">
    <source>
        <dbReference type="Pfam" id="PF02108"/>
    </source>
</evidence>
<comment type="similarity">
    <text evidence="2">Belongs to the FliH family.</text>
</comment>
<keyword evidence="10" id="KW-0282">Flagellum</keyword>
<dbReference type="InterPro" id="IPR018035">
    <property type="entry name" value="Flagellar_FliH/T3SS_HrpE"/>
</dbReference>
<evidence type="ECO:0000256" key="5">
    <source>
        <dbReference type="ARBA" id="ARBA00022795"/>
    </source>
</evidence>
<sequence length="306" mass="35234">MPKVLYKSSEVDSSVRLEFVEIAKPIFESLEIKKKECKVYDIDSKIANLKEELQLLRDEKLRLEEELVKRQELAKEEVQIESERLIEEAKAKANEVLEAAKQEADLLQREAVYKKESIEAESNAEIEKLAREYEEKLKKDLEIATSKGREEGYNKGYESGFKDFDKVMRKLHGIIASLIAERRGILESSGEQIVSLVMQIAIKVIKRITASQKDIVLENVNEVLKKVKDKTKITIRVNLDDLDIVRHKKSDFIFRFDVIEDLEIIEDPNIGKGGCIIETNFGEIDARISSQLDKIEEKFKNFSLLS</sequence>
<dbReference type="STRING" id="1245910.OY14_01430"/>
<dbReference type="AlphaFoldDB" id="A0A0A7V1P7"/>
<keyword evidence="4" id="KW-0813">Transport</keyword>
<evidence type="ECO:0000256" key="2">
    <source>
        <dbReference type="ARBA" id="ARBA00006602"/>
    </source>
</evidence>
<evidence type="ECO:0000313" key="10">
    <source>
        <dbReference type="EMBL" id="AJA90117.1"/>
    </source>
</evidence>
<keyword evidence="11" id="KW-1185">Reference proteome</keyword>
<dbReference type="InterPro" id="IPR051472">
    <property type="entry name" value="T3SS_Stator/FliH"/>
</dbReference>
<dbReference type="GO" id="GO:0015031">
    <property type="term" value="P:protein transport"/>
    <property type="evidence" value="ECO:0007669"/>
    <property type="project" value="UniProtKB-KW"/>
</dbReference>